<keyword evidence="4 10" id="KW-0436">Ligase</keyword>
<evidence type="ECO:0000256" key="7">
    <source>
        <dbReference type="ARBA" id="ARBA00022917"/>
    </source>
</evidence>
<keyword evidence="8 10" id="KW-0030">Aminoacyl-tRNA synthetase</keyword>
<evidence type="ECO:0000256" key="2">
    <source>
        <dbReference type="ARBA" id="ARBA00012838"/>
    </source>
</evidence>
<evidence type="ECO:0000256" key="8">
    <source>
        <dbReference type="ARBA" id="ARBA00023146"/>
    </source>
</evidence>
<reference evidence="12 13" key="1">
    <citation type="journal article" date="2016" name="Nat. Commun.">
        <title>Thousands of microbial genomes shed light on interconnected biogeochemical processes in an aquifer system.</title>
        <authorList>
            <person name="Anantharaman K."/>
            <person name="Brown C.T."/>
            <person name="Hug L.A."/>
            <person name="Sharon I."/>
            <person name="Castelle C.J."/>
            <person name="Probst A.J."/>
            <person name="Thomas B.C."/>
            <person name="Singh A."/>
            <person name="Wilkins M.J."/>
            <person name="Karaoz U."/>
            <person name="Brodie E.L."/>
            <person name="Williams K.H."/>
            <person name="Hubbard S.S."/>
            <person name="Banfield J.F."/>
        </authorList>
    </citation>
    <scope>NUCLEOTIDE SEQUENCE [LARGE SCALE GENOMIC DNA]</scope>
</reference>
<dbReference type="Proteomes" id="UP000177626">
    <property type="component" value="Unassembled WGS sequence"/>
</dbReference>
<comment type="function">
    <text evidence="1">Is required not only for elongation of protein synthesis but also for the initiation of all mRNA translation through initiator tRNA(fMet) aminoacylation.</text>
</comment>
<feature type="domain" description="Methionyl/Leucyl tRNA synthetase" evidence="11">
    <location>
        <begin position="156"/>
        <end position="364"/>
    </location>
</feature>
<dbReference type="InterPro" id="IPR041872">
    <property type="entry name" value="Anticodon_Met"/>
</dbReference>
<comment type="similarity">
    <text evidence="10">Belongs to the class-I aminoacyl-tRNA synthetase family.</text>
</comment>
<dbReference type="InterPro" id="IPR015413">
    <property type="entry name" value="Methionyl/Leucyl_tRNA_Synth"/>
</dbReference>
<accession>A0A1G2BWI2</accession>
<dbReference type="Gene3D" id="3.40.50.620">
    <property type="entry name" value="HUPs"/>
    <property type="match status" value="1"/>
</dbReference>
<dbReference type="AlphaFoldDB" id="A0A1G2BWI2"/>
<dbReference type="EMBL" id="MHKQ01000022">
    <property type="protein sequence ID" value="OGY93428.1"/>
    <property type="molecule type" value="Genomic_DNA"/>
</dbReference>
<dbReference type="FunFam" id="2.170.220.10:FF:000003">
    <property type="entry name" value="Methionine--tRNA ligase"/>
    <property type="match status" value="1"/>
</dbReference>
<dbReference type="CDD" id="cd00814">
    <property type="entry name" value="MetRS_core"/>
    <property type="match status" value="1"/>
</dbReference>
<evidence type="ECO:0000256" key="1">
    <source>
        <dbReference type="ARBA" id="ARBA00003314"/>
    </source>
</evidence>
<comment type="caution">
    <text evidence="12">The sequence shown here is derived from an EMBL/GenBank/DDBJ whole genome shotgun (WGS) entry which is preliminary data.</text>
</comment>
<feature type="domain" description="Methionyl/Leucyl tRNA synthetase" evidence="11">
    <location>
        <begin position="9"/>
        <end position="153"/>
    </location>
</feature>
<evidence type="ECO:0000256" key="10">
    <source>
        <dbReference type="RuleBase" id="RU363039"/>
    </source>
</evidence>
<evidence type="ECO:0000313" key="12">
    <source>
        <dbReference type="EMBL" id="OGY93428.1"/>
    </source>
</evidence>
<dbReference type="InterPro" id="IPR023457">
    <property type="entry name" value="Met-tRNA_synth_2"/>
</dbReference>
<dbReference type="Gene3D" id="1.10.730.10">
    <property type="entry name" value="Isoleucyl-tRNA Synthetase, Domain 1"/>
    <property type="match status" value="1"/>
</dbReference>
<dbReference type="EC" id="6.1.1.10" evidence="2"/>
<evidence type="ECO:0000256" key="6">
    <source>
        <dbReference type="ARBA" id="ARBA00022840"/>
    </source>
</evidence>
<dbReference type="GO" id="GO:0005524">
    <property type="term" value="F:ATP binding"/>
    <property type="evidence" value="ECO:0007669"/>
    <property type="project" value="UniProtKB-KW"/>
</dbReference>
<keyword evidence="5 10" id="KW-0547">Nucleotide-binding</keyword>
<protein>
    <recommendedName>
        <fullName evidence="3">Methionine--tRNA ligase</fullName>
        <ecNumber evidence="2">6.1.1.10</ecNumber>
    </recommendedName>
    <alternativeName>
        <fullName evidence="9">Methionyl-tRNA synthetase</fullName>
    </alternativeName>
</protein>
<dbReference type="PRINTS" id="PR01041">
    <property type="entry name" value="TRNASYNTHMET"/>
</dbReference>
<dbReference type="SUPFAM" id="SSF52374">
    <property type="entry name" value="Nucleotidylyl transferase"/>
    <property type="match status" value="1"/>
</dbReference>
<organism evidence="12 13">
    <name type="scientific">Candidatus Komeilibacteria bacterium RIFOXYC1_FULL_37_11</name>
    <dbReference type="NCBI Taxonomy" id="1798555"/>
    <lineage>
        <taxon>Bacteria</taxon>
        <taxon>Candidatus Komeiliibacteriota</taxon>
    </lineage>
</organism>
<name>A0A1G2BWI2_9BACT</name>
<dbReference type="GO" id="GO:0006431">
    <property type="term" value="P:methionyl-tRNA aminoacylation"/>
    <property type="evidence" value="ECO:0007669"/>
    <property type="project" value="InterPro"/>
</dbReference>
<evidence type="ECO:0000256" key="3">
    <source>
        <dbReference type="ARBA" id="ARBA00018753"/>
    </source>
</evidence>
<dbReference type="NCBIfam" id="TIGR00398">
    <property type="entry name" value="metG"/>
    <property type="match status" value="1"/>
</dbReference>
<dbReference type="SUPFAM" id="SSF47323">
    <property type="entry name" value="Anticodon-binding domain of a subclass of class I aminoacyl-tRNA synthetases"/>
    <property type="match status" value="1"/>
</dbReference>
<gene>
    <name evidence="12" type="ORF">A2406_00760</name>
</gene>
<keyword evidence="6 10" id="KW-0067">ATP-binding</keyword>
<dbReference type="Pfam" id="PF09334">
    <property type="entry name" value="tRNA-synt_1g"/>
    <property type="match status" value="2"/>
</dbReference>
<dbReference type="InterPro" id="IPR009080">
    <property type="entry name" value="tRNAsynth_Ia_anticodon-bd"/>
</dbReference>
<sequence>MKDKTNKFYITTPIYYVNDKPHIGHAYTTIVADVLARFWRAQIGDKNVFFLTGTDEHGAKIAEAAQVAGMEPQAFTDKVSQKFKDVWSKMDISYDYFLRTTDKDHGKIVTEILKTLKAKGILYEDDYQGLYCVGCEKFITEGELVDGKCPDHNKVPQKVVEKNWFFKLSEFLPKIKKAIQSGELYIYPESRKNEVLGLIDKQHVPDFSISRSKKSVPWGIDLPWDENQKTYVWVDALSNYITALGYPKGKDFKKFWPADAQFMALDILKFHTLYWPAILMALDLPLPRLYIHGFFTIDGKKMSKTLGNVIDPNELADKYGAEVSKYLILSQFSFGQESDIKLEDFPIKYNADLVNGLGNLVSRVTNMIELYLDGQVGIKFKSLNLGHEELKQLRFREALLTIWQVIAKDNTLIDQSKPWELAKDKNKHDQLKKILGELSLDLYNIALALEPFMPQKSKEILDIITAKKIKKPASPLFPRL</sequence>
<dbReference type="PANTHER" id="PTHR43326">
    <property type="entry name" value="METHIONYL-TRNA SYNTHETASE"/>
    <property type="match status" value="1"/>
</dbReference>
<evidence type="ECO:0000313" key="13">
    <source>
        <dbReference type="Proteomes" id="UP000177626"/>
    </source>
</evidence>
<dbReference type="Gene3D" id="2.170.220.10">
    <property type="match status" value="1"/>
</dbReference>
<keyword evidence="7 10" id="KW-0648">Protein biosynthesis</keyword>
<evidence type="ECO:0000256" key="4">
    <source>
        <dbReference type="ARBA" id="ARBA00022598"/>
    </source>
</evidence>
<evidence type="ECO:0000259" key="11">
    <source>
        <dbReference type="Pfam" id="PF09334"/>
    </source>
</evidence>
<evidence type="ECO:0000256" key="5">
    <source>
        <dbReference type="ARBA" id="ARBA00022741"/>
    </source>
</evidence>
<dbReference type="CDD" id="cd07957">
    <property type="entry name" value="Anticodon_Ia_Met"/>
    <property type="match status" value="1"/>
</dbReference>
<dbReference type="GO" id="GO:0004825">
    <property type="term" value="F:methionine-tRNA ligase activity"/>
    <property type="evidence" value="ECO:0007669"/>
    <property type="project" value="UniProtKB-EC"/>
</dbReference>
<dbReference type="InterPro" id="IPR033911">
    <property type="entry name" value="MetRS_core"/>
</dbReference>
<dbReference type="PANTHER" id="PTHR43326:SF1">
    <property type="entry name" value="METHIONINE--TRNA LIGASE, MITOCHONDRIAL"/>
    <property type="match status" value="1"/>
</dbReference>
<dbReference type="InterPro" id="IPR014729">
    <property type="entry name" value="Rossmann-like_a/b/a_fold"/>
</dbReference>
<dbReference type="InterPro" id="IPR014758">
    <property type="entry name" value="Met-tRNA_synth"/>
</dbReference>
<evidence type="ECO:0000256" key="9">
    <source>
        <dbReference type="ARBA" id="ARBA00030904"/>
    </source>
</evidence>
<proteinExistence type="inferred from homology"/>